<feature type="domain" description="Histidine kinase" evidence="7">
    <location>
        <begin position="33"/>
        <end position="233"/>
    </location>
</feature>
<dbReference type="SUPFAM" id="SSF47384">
    <property type="entry name" value="Homodimeric domain of signal transducing histidine kinase"/>
    <property type="match status" value="1"/>
</dbReference>
<gene>
    <name evidence="8" type="ORF">MNB_SV-10-192</name>
</gene>
<evidence type="ECO:0000259" key="7">
    <source>
        <dbReference type="PROSITE" id="PS50109"/>
    </source>
</evidence>
<dbReference type="Pfam" id="PF02518">
    <property type="entry name" value="HATPase_c"/>
    <property type="match status" value="1"/>
</dbReference>
<dbReference type="InterPro" id="IPR036097">
    <property type="entry name" value="HisK_dim/P_sf"/>
</dbReference>
<evidence type="ECO:0000256" key="3">
    <source>
        <dbReference type="ARBA" id="ARBA00022553"/>
    </source>
</evidence>
<dbReference type="EMBL" id="FPHL01000031">
    <property type="protein sequence ID" value="SFV62828.1"/>
    <property type="molecule type" value="Genomic_DNA"/>
</dbReference>
<keyword evidence="5" id="KW-0418">Kinase</keyword>
<dbReference type="GO" id="GO:0016036">
    <property type="term" value="P:cellular response to phosphate starvation"/>
    <property type="evidence" value="ECO:0007669"/>
    <property type="project" value="TreeGrafter"/>
</dbReference>
<keyword evidence="4" id="KW-0808">Transferase</keyword>
<protein>
    <recommendedName>
        <fullName evidence="2">histidine kinase</fullName>
        <ecNumber evidence="2">2.7.13.3</ecNumber>
    </recommendedName>
</protein>
<dbReference type="PRINTS" id="PR00344">
    <property type="entry name" value="BCTRLSENSOR"/>
</dbReference>
<dbReference type="InterPro" id="IPR005467">
    <property type="entry name" value="His_kinase_dom"/>
</dbReference>
<dbReference type="EC" id="2.7.13.3" evidence="2"/>
<dbReference type="AlphaFoldDB" id="A0A1W1CAG8"/>
<reference evidence="8" key="1">
    <citation type="submission" date="2016-10" db="EMBL/GenBank/DDBJ databases">
        <authorList>
            <person name="de Groot N.N."/>
        </authorList>
    </citation>
    <scope>NUCLEOTIDE SEQUENCE</scope>
</reference>
<evidence type="ECO:0000256" key="6">
    <source>
        <dbReference type="ARBA" id="ARBA00023012"/>
    </source>
</evidence>
<dbReference type="InterPro" id="IPR003661">
    <property type="entry name" value="HisK_dim/P_dom"/>
</dbReference>
<dbReference type="Gene3D" id="3.30.565.10">
    <property type="entry name" value="Histidine kinase-like ATPase, C-terminal domain"/>
    <property type="match status" value="1"/>
</dbReference>
<dbReference type="Pfam" id="PF00512">
    <property type="entry name" value="HisKA"/>
    <property type="match status" value="1"/>
</dbReference>
<keyword evidence="3" id="KW-0597">Phosphoprotein</keyword>
<evidence type="ECO:0000256" key="1">
    <source>
        <dbReference type="ARBA" id="ARBA00000085"/>
    </source>
</evidence>
<dbReference type="InterPro" id="IPR036890">
    <property type="entry name" value="HATPase_C_sf"/>
</dbReference>
<dbReference type="SMART" id="SM00388">
    <property type="entry name" value="HisKA"/>
    <property type="match status" value="1"/>
</dbReference>
<dbReference type="GO" id="GO:0005886">
    <property type="term" value="C:plasma membrane"/>
    <property type="evidence" value="ECO:0007669"/>
    <property type="project" value="TreeGrafter"/>
</dbReference>
<dbReference type="GO" id="GO:0004721">
    <property type="term" value="F:phosphoprotein phosphatase activity"/>
    <property type="evidence" value="ECO:0007669"/>
    <property type="project" value="TreeGrafter"/>
</dbReference>
<dbReference type="CDD" id="cd00082">
    <property type="entry name" value="HisKA"/>
    <property type="match status" value="1"/>
</dbReference>
<dbReference type="SUPFAM" id="SSF55874">
    <property type="entry name" value="ATPase domain of HSP90 chaperone/DNA topoisomerase II/histidine kinase"/>
    <property type="match status" value="1"/>
</dbReference>
<dbReference type="PROSITE" id="PS50109">
    <property type="entry name" value="HIS_KIN"/>
    <property type="match status" value="1"/>
</dbReference>
<sequence>MGAIIFFMTLFFVKISLRPLEKANRYLTVFFNDAMHELKTPLGVMQLNLEFLRSKEESKVLRRLYNSMQSMILIYEDIEYHIKHTHVEYKAEHLNFSHFLQNRIEVFSDLARIKNIDIEEDITDNLSLDINRIELQRIIDNTISNAIKYSPKKTKIVIKLYEEKNHIIFSVKDQGVGIKDTKKIFERYAREDVIQGGFGIGLSIVKHICDKNSIEISVETQLSQGSLFSYKFL</sequence>
<dbReference type="Gene3D" id="1.10.287.130">
    <property type="match status" value="1"/>
</dbReference>
<comment type="catalytic activity">
    <reaction evidence="1">
        <text>ATP + protein L-histidine = ADP + protein N-phospho-L-histidine.</text>
        <dbReference type="EC" id="2.7.13.3"/>
    </reaction>
</comment>
<dbReference type="SMART" id="SM00387">
    <property type="entry name" value="HATPase_c"/>
    <property type="match status" value="1"/>
</dbReference>
<proteinExistence type="predicted"/>
<dbReference type="InterPro" id="IPR050351">
    <property type="entry name" value="BphY/WalK/GraS-like"/>
</dbReference>
<accession>A0A1W1CAG8</accession>
<evidence type="ECO:0000256" key="4">
    <source>
        <dbReference type="ARBA" id="ARBA00022679"/>
    </source>
</evidence>
<dbReference type="InterPro" id="IPR004358">
    <property type="entry name" value="Sig_transdc_His_kin-like_C"/>
</dbReference>
<dbReference type="InterPro" id="IPR003594">
    <property type="entry name" value="HATPase_dom"/>
</dbReference>
<dbReference type="PANTHER" id="PTHR45453:SF1">
    <property type="entry name" value="PHOSPHATE REGULON SENSOR PROTEIN PHOR"/>
    <property type="match status" value="1"/>
</dbReference>
<keyword evidence="6" id="KW-0902">Two-component regulatory system</keyword>
<evidence type="ECO:0000256" key="2">
    <source>
        <dbReference type="ARBA" id="ARBA00012438"/>
    </source>
</evidence>
<evidence type="ECO:0000256" key="5">
    <source>
        <dbReference type="ARBA" id="ARBA00022777"/>
    </source>
</evidence>
<name>A0A1W1CAG8_9ZZZZ</name>
<evidence type="ECO:0000313" key="8">
    <source>
        <dbReference type="EMBL" id="SFV62828.1"/>
    </source>
</evidence>
<organism evidence="8">
    <name type="scientific">hydrothermal vent metagenome</name>
    <dbReference type="NCBI Taxonomy" id="652676"/>
    <lineage>
        <taxon>unclassified sequences</taxon>
        <taxon>metagenomes</taxon>
        <taxon>ecological metagenomes</taxon>
    </lineage>
</organism>
<dbReference type="GO" id="GO:0000155">
    <property type="term" value="F:phosphorelay sensor kinase activity"/>
    <property type="evidence" value="ECO:0007669"/>
    <property type="project" value="InterPro"/>
</dbReference>
<dbReference type="PANTHER" id="PTHR45453">
    <property type="entry name" value="PHOSPHATE REGULON SENSOR PROTEIN PHOR"/>
    <property type="match status" value="1"/>
</dbReference>